<evidence type="ECO:0000256" key="1">
    <source>
        <dbReference type="SAM" id="Phobius"/>
    </source>
</evidence>
<dbReference type="AlphaFoldDB" id="A0A9W6UJ26"/>
<keyword evidence="1" id="KW-0472">Membrane</keyword>
<organism evidence="2 3">
    <name type="scientific">Nocardiopsis ansamitocini</name>
    <dbReference type="NCBI Taxonomy" id="1670832"/>
    <lineage>
        <taxon>Bacteria</taxon>
        <taxon>Bacillati</taxon>
        <taxon>Actinomycetota</taxon>
        <taxon>Actinomycetes</taxon>
        <taxon>Streptosporangiales</taxon>
        <taxon>Nocardiopsidaceae</taxon>
        <taxon>Nocardiopsis</taxon>
    </lineage>
</organism>
<dbReference type="EMBL" id="BSQG01000003">
    <property type="protein sequence ID" value="GLU48063.1"/>
    <property type="molecule type" value="Genomic_DNA"/>
</dbReference>
<keyword evidence="1" id="KW-1133">Transmembrane helix</keyword>
<accession>A0A9W6UJ26</accession>
<reference evidence="2" key="1">
    <citation type="submission" date="2023-02" db="EMBL/GenBank/DDBJ databases">
        <title>Nocardiopsis ansamitocini NBRC 112285.</title>
        <authorList>
            <person name="Ichikawa N."/>
            <person name="Sato H."/>
            <person name="Tonouchi N."/>
        </authorList>
    </citation>
    <scope>NUCLEOTIDE SEQUENCE</scope>
    <source>
        <strain evidence="2">NBRC 112285</strain>
    </source>
</reference>
<keyword evidence="1" id="KW-0812">Transmembrane</keyword>
<comment type="caution">
    <text evidence="2">The sequence shown here is derived from an EMBL/GenBank/DDBJ whole genome shotgun (WGS) entry which is preliminary data.</text>
</comment>
<keyword evidence="3" id="KW-1185">Reference proteome</keyword>
<proteinExistence type="predicted"/>
<dbReference type="Proteomes" id="UP001165092">
    <property type="component" value="Unassembled WGS sequence"/>
</dbReference>
<sequence>MTHPLLVVMLCQVFYLVIMVGIPLSSVAGAVAQTAGLWAGGAVGFLIQIVQNLLPYIPLLLCCASTRGVPCSPLPAFPSTVVRCAA</sequence>
<evidence type="ECO:0000313" key="2">
    <source>
        <dbReference type="EMBL" id="GLU48063.1"/>
    </source>
</evidence>
<protein>
    <submittedName>
        <fullName evidence="2">Uncharacterized protein</fullName>
    </submittedName>
</protein>
<gene>
    <name evidence="2" type="ORF">Nans01_24140</name>
</gene>
<evidence type="ECO:0000313" key="3">
    <source>
        <dbReference type="Proteomes" id="UP001165092"/>
    </source>
</evidence>
<feature type="transmembrane region" description="Helical" evidence="1">
    <location>
        <begin position="36"/>
        <end position="57"/>
    </location>
</feature>
<name>A0A9W6UJ26_9ACTN</name>
<feature type="transmembrane region" description="Helical" evidence="1">
    <location>
        <begin position="6"/>
        <end position="24"/>
    </location>
</feature>